<evidence type="ECO:0000256" key="3">
    <source>
        <dbReference type="PIRSR" id="PIRSR006156-1"/>
    </source>
</evidence>
<dbReference type="GO" id="GO:0006415">
    <property type="term" value="P:translational termination"/>
    <property type="evidence" value="ECO:0007669"/>
    <property type="project" value="TreeGrafter"/>
</dbReference>
<dbReference type="PIRSF" id="PIRSF006156">
    <property type="entry name" value="YafQ"/>
    <property type="match status" value="1"/>
</dbReference>
<dbReference type="PANTHER" id="PTHR40588">
    <property type="entry name" value="MRNA INTERFERASE TOXIN YAFQ"/>
    <property type="match status" value="1"/>
</dbReference>
<gene>
    <name evidence="4" type="primary">yafQ</name>
    <name evidence="4" type="ORF">SCARUB_04534</name>
</gene>
<dbReference type="FunFam" id="3.30.2310.20:FF:000003">
    <property type="entry name" value="Type II toxin-antitoxin system YafQ family toxin"/>
    <property type="match status" value="1"/>
</dbReference>
<dbReference type="AlphaFoldDB" id="A0A1E3X475"/>
<dbReference type="EC" id="3.1.-.-" evidence="4"/>
<dbReference type="GO" id="GO:0006402">
    <property type="term" value="P:mRNA catabolic process"/>
    <property type="evidence" value="ECO:0007669"/>
    <property type="project" value="TreeGrafter"/>
</dbReference>
<proteinExistence type="inferred from homology"/>
<organism evidence="4 5">
    <name type="scientific">Candidatus Scalindua rubra</name>
    <dbReference type="NCBI Taxonomy" id="1872076"/>
    <lineage>
        <taxon>Bacteria</taxon>
        <taxon>Pseudomonadati</taxon>
        <taxon>Planctomycetota</taxon>
        <taxon>Candidatus Brocadiia</taxon>
        <taxon>Candidatus Brocadiales</taxon>
        <taxon>Candidatus Scalinduaceae</taxon>
        <taxon>Candidatus Scalindua</taxon>
    </lineage>
</organism>
<evidence type="ECO:0000313" key="4">
    <source>
        <dbReference type="EMBL" id="ODS30359.1"/>
    </source>
</evidence>
<evidence type="ECO:0000256" key="2">
    <source>
        <dbReference type="ARBA" id="ARBA00061366"/>
    </source>
</evidence>
<dbReference type="Proteomes" id="UP000094056">
    <property type="component" value="Unassembled WGS sequence"/>
</dbReference>
<sequence>MLKPIYTRQFAKDLKKMQKPGKSPKKIKNIMDDLVNEIPLDVKHRDHKLIGYYKGRRECHVEADWLLIYKATEKEIIFERTGTHSDLFD</sequence>
<dbReference type="Gene3D" id="3.30.2310.20">
    <property type="entry name" value="RelE-like"/>
    <property type="match status" value="1"/>
</dbReference>
<dbReference type="PATRIC" id="fig|1872076.5.peg.5437"/>
<dbReference type="InterPro" id="IPR007712">
    <property type="entry name" value="RelE/ParE_toxin"/>
</dbReference>
<dbReference type="InterPro" id="IPR035093">
    <property type="entry name" value="RelE/ParE_toxin_dom_sf"/>
</dbReference>
<comment type="caution">
    <text evidence="4">The sequence shown here is derived from an EMBL/GenBank/DDBJ whole genome shotgun (WGS) entry which is preliminary data.</text>
</comment>
<feature type="active site" description="Proton donor" evidence="3">
    <location>
        <position position="84"/>
    </location>
</feature>
<keyword evidence="4" id="KW-0378">Hydrolase</keyword>
<evidence type="ECO:0000256" key="1">
    <source>
        <dbReference type="ARBA" id="ARBA00022649"/>
    </source>
</evidence>
<dbReference type="GO" id="GO:0004521">
    <property type="term" value="F:RNA endonuclease activity"/>
    <property type="evidence" value="ECO:0007669"/>
    <property type="project" value="TreeGrafter"/>
</dbReference>
<protein>
    <submittedName>
        <fullName evidence="4">mRNA interferase YafQ</fullName>
        <ecNumber evidence="4">3.1.-.-</ecNumber>
    </submittedName>
</protein>
<reference evidence="4 5" key="1">
    <citation type="submission" date="2016-07" db="EMBL/GenBank/DDBJ databases">
        <title>Draft genome of Scalindua rubra, obtained from a brine-seawater interface in the Red Sea, sheds light on salt adaptation in anammox bacteria.</title>
        <authorList>
            <person name="Speth D.R."/>
            <person name="Lagkouvardos I."/>
            <person name="Wang Y."/>
            <person name="Qian P.-Y."/>
            <person name="Dutilh B.E."/>
            <person name="Jetten M.S."/>
        </authorList>
    </citation>
    <scope>NUCLEOTIDE SEQUENCE [LARGE SCALE GENOMIC DNA]</scope>
    <source>
        <strain evidence="4">BSI-1</strain>
    </source>
</reference>
<dbReference type="SUPFAM" id="SSF143011">
    <property type="entry name" value="RelE-like"/>
    <property type="match status" value="1"/>
</dbReference>
<dbReference type="EMBL" id="MAYW01000238">
    <property type="protein sequence ID" value="ODS30359.1"/>
    <property type="molecule type" value="Genomic_DNA"/>
</dbReference>
<comment type="similarity">
    <text evidence="2">Belongs to the RelE toxin family. YafQ subfamily.</text>
</comment>
<keyword evidence="1" id="KW-1277">Toxin-antitoxin system</keyword>
<dbReference type="NCBIfam" id="TIGR02385">
    <property type="entry name" value="RelE_StbE"/>
    <property type="match status" value="1"/>
</dbReference>
<dbReference type="Pfam" id="PF15738">
    <property type="entry name" value="YafQ_toxin"/>
    <property type="match status" value="1"/>
</dbReference>
<dbReference type="PANTHER" id="PTHR40588:SF1">
    <property type="entry name" value="MRNA INTERFERASE TOXIN YAFQ"/>
    <property type="match status" value="1"/>
</dbReference>
<evidence type="ECO:0000313" key="5">
    <source>
        <dbReference type="Proteomes" id="UP000094056"/>
    </source>
</evidence>
<dbReference type="GO" id="GO:0016787">
    <property type="term" value="F:hydrolase activity"/>
    <property type="evidence" value="ECO:0007669"/>
    <property type="project" value="UniProtKB-KW"/>
</dbReference>
<dbReference type="InterPro" id="IPR004386">
    <property type="entry name" value="Toxin_YafQ-like"/>
</dbReference>
<accession>A0A1E3X475</accession>
<name>A0A1E3X475_9BACT</name>